<sequence length="51" mass="5956">MTELLPAFTPNVPMLYNSETVPFRFTRSLQHFITPIGIKSVYYQAMSHQDH</sequence>
<name>A0A397UHQ3_9GLOM</name>
<dbReference type="Proteomes" id="UP000266673">
    <property type="component" value="Unassembled WGS sequence"/>
</dbReference>
<protein>
    <submittedName>
        <fullName evidence="1">Uncharacterized protein</fullName>
    </submittedName>
</protein>
<dbReference type="EMBL" id="QKWP01001344">
    <property type="protein sequence ID" value="RIB09644.1"/>
    <property type="molecule type" value="Genomic_DNA"/>
</dbReference>
<reference evidence="1 2" key="1">
    <citation type="submission" date="2018-06" db="EMBL/GenBank/DDBJ databases">
        <title>Comparative genomics reveals the genomic features of Rhizophagus irregularis, R. cerebriforme, R. diaphanum and Gigaspora rosea, and their symbiotic lifestyle signature.</title>
        <authorList>
            <person name="Morin E."/>
            <person name="San Clemente H."/>
            <person name="Chen E.C.H."/>
            <person name="De La Providencia I."/>
            <person name="Hainaut M."/>
            <person name="Kuo A."/>
            <person name="Kohler A."/>
            <person name="Murat C."/>
            <person name="Tang N."/>
            <person name="Roy S."/>
            <person name="Loubradou J."/>
            <person name="Henrissat B."/>
            <person name="Grigoriev I.V."/>
            <person name="Corradi N."/>
            <person name="Roux C."/>
            <person name="Martin F.M."/>
        </authorList>
    </citation>
    <scope>NUCLEOTIDE SEQUENCE [LARGE SCALE GENOMIC DNA]</scope>
    <source>
        <strain evidence="1 2">DAOM 194757</strain>
    </source>
</reference>
<dbReference type="OrthoDB" id="5570127at2759"/>
<evidence type="ECO:0000313" key="2">
    <source>
        <dbReference type="Proteomes" id="UP000266673"/>
    </source>
</evidence>
<organism evidence="1 2">
    <name type="scientific">Gigaspora rosea</name>
    <dbReference type="NCBI Taxonomy" id="44941"/>
    <lineage>
        <taxon>Eukaryota</taxon>
        <taxon>Fungi</taxon>
        <taxon>Fungi incertae sedis</taxon>
        <taxon>Mucoromycota</taxon>
        <taxon>Glomeromycotina</taxon>
        <taxon>Glomeromycetes</taxon>
        <taxon>Diversisporales</taxon>
        <taxon>Gigasporaceae</taxon>
        <taxon>Gigaspora</taxon>
    </lineage>
</organism>
<gene>
    <name evidence="1" type="ORF">C2G38_254021</name>
</gene>
<keyword evidence="2" id="KW-1185">Reference proteome</keyword>
<evidence type="ECO:0000313" key="1">
    <source>
        <dbReference type="EMBL" id="RIB09644.1"/>
    </source>
</evidence>
<accession>A0A397UHQ3</accession>
<proteinExistence type="predicted"/>
<comment type="caution">
    <text evidence="1">The sequence shown here is derived from an EMBL/GenBank/DDBJ whole genome shotgun (WGS) entry which is preliminary data.</text>
</comment>
<dbReference type="AlphaFoldDB" id="A0A397UHQ3"/>
<dbReference type="STRING" id="44941.A0A397UHQ3"/>